<dbReference type="PROSITE" id="PS00107">
    <property type="entry name" value="PROTEIN_KINASE_ATP"/>
    <property type="match status" value="1"/>
</dbReference>
<dbReference type="InterPro" id="IPR008271">
    <property type="entry name" value="Ser/Thr_kinase_AS"/>
</dbReference>
<name>A0ABN9V7G3_9DINO</name>
<sequence>MADGRQRARSAEKQPETPQSAAECLCGSSRLSRLTLRFSDSGLEDGFAKHRGPKLISNMRKCAACGTILAIACLIIDRPWDNTIERYESPQDMHARESARGIALGLGLLTLSTFTVWSIPFMTKAHTYALEIMALCVISMGLIVYIFSTPWYSAWALGYMPAAVIKGSTDTHLVLFIVGIQTTTNMALPIRFFIGMFLNIVCILCYTVPVFVFGGPEMQNALIHLWFLVCIVVLAAVGKHSLEYHERFMYVALLNEKRLRFQSEFALSNIHPDMHPDLPRQLPSLSGESVPSTSDSARAFALDTDTHECVRRLAQIGEKEQWLIHQDDLSMEPLHLLGEGGFGKVCAGLYQGASVAMKVPKEFLTRSHLVAMTNELRILRRVRHPNIVSLYGACLDERRGTIILVLERVTGVTLGHFLKAKREEGRTVPFMRGSPSEEDRVQVLVGLSSALCHLHSRKPLIVHGDLKPSNVFVVNDCSWTPVKAKLLDFGLARSLTKHANPLGGTPRWAAPEVFHGRSRPSTLADVYSFGRIIFITVTGLQPGAHPMYPDAMQGHQLHHELDFLVGNGLAGKSKVLIEKCSSREVTIRPSMREVHSEVLAWREEVVGCLSNRSDGQPNSGDVSLSAVVASEPRTITAQTDGFLSAETIRV</sequence>
<feature type="transmembrane region" description="Helical" evidence="5">
    <location>
        <begin position="192"/>
        <end position="215"/>
    </location>
</feature>
<evidence type="ECO:0000256" key="4">
    <source>
        <dbReference type="SAM" id="MobiDB-lite"/>
    </source>
</evidence>
<keyword evidence="5" id="KW-1133">Transmembrane helix</keyword>
<feature type="compositionally biased region" description="Basic and acidic residues" evidence="4">
    <location>
        <begin position="1"/>
        <end position="15"/>
    </location>
</feature>
<dbReference type="Pfam" id="PF00069">
    <property type="entry name" value="Pkinase"/>
    <property type="match status" value="1"/>
</dbReference>
<protein>
    <recommendedName>
        <fullName evidence="6">Protein kinase domain-containing protein</fullName>
    </recommendedName>
</protein>
<accession>A0ABN9V7G3</accession>
<evidence type="ECO:0000259" key="6">
    <source>
        <dbReference type="PROSITE" id="PS50011"/>
    </source>
</evidence>
<feature type="transmembrane region" description="Helical" evidence="5">
    <location>
        <begin position="159"/>
        <end position="180"/>
    </location>
</feature>
<evidence type="ECO:0000256" key="3">
    <source>
        <dbReference type="PROSITE-ProRule" id="PRU10141"/>
    </source>
</evidence>
<feature type="region of interest" description="Disordered" evidence="4">
    <location>
        <begin position="1"/>
        <end position="20"/>
    </location>
</feature>
<evidence type="ECO:0000256" key="5">
    <source>
        <dbReference type="SAM" id="Phobius"/>
    </source>
</evidence>
<feature type="domain" description="Protein kinase" evidence="6">
    <location>
        <begin position="331"/>
        <end position="598"/>
    </location>
</feature>
<evidence type="ECO:0000256" key="1">
    <source>
        <dbReference type="ARBA" id="ARBA00022741"/>
    </source>
</evidence>
<dbReference type="InterPro" id="IPR051681">
    <property type="entry name" value="Ser/Thr_Kinases-Pseudokinases"/>
</dbReference>
<gene>
    <name evidence="7" type="ORF">PCOR1329_LOCUS54276</name>
</gene>
<dbReference type="Proteomes" id="UP001189429">
    <property type="component" value="Unassembled WGS sequence"/>
</dbReference>
<organism evidence="7 8">
    <name type="scientific">Prorocentrum cordatum</name>
    <dbReference type="NCBI Taxonomy" id="2364126"/>
    <lineage>
        <taxon>Eukaryota</taxon>
        <taxon>Sar</taxon>
        <taxon>Alveolata</taxon>
        <taxon>Dinophyceae</taxon>
        <taxon>Prorocentrales</taxon>
        <taxon>Prorocentraceae</taxon>
        <taxon>Prorocentrum</taxon>
    </lineage>
</organism>
<reference evidence="7" key="1">
    <citation type="submission" date="2023-10" db="EMBL/GenBank/DDBJ databases">
        <authorList>
            <person name="Chen Y."/>
            <person name="Shah S."/>
            <person name="Dougan E. K."/>
            <person name="Thang M."/>
            <person name="Chan C."/>
        </authorList>
    </citation>
    <scope>NUCLEOTIDE SEQUENCE [LARGE SCALE GENOMIC DNA]</scope>
</reference>
<dbReference type="InterPro" id="IPR011009">
    <property type="entry name" value="Kinase-like_dom_sf"/>
</dbReference>
<feature type="binding site" evidence="3">
    <location>
        <position position="358"/>
    </location>
    <ligand>
        <name>ATP</name>
        <dbReference type="ChEBI" id="CHEBI:30616"/>
    </ligand>
</feature>
<feature type="transmembrane region" description="Helical" evidence="5">
    <location>
        <begin position="128"/>
        <end position="147"/>
    </location>
</feature>
<dbReference type="Gene3D" id="1.10.510.10">
    <property type="entry name" value="Transferase(Phosphotransferase) domain 1"/>
    <property type="match status" value="1"/>
</dbReference>
<dbReference type="PANTHER" id="PTHR44329:SF289">
    <property type="entry name" value="SERINE_THREONINE-PROTEIN KINASE VIK"/>
    <property type="match status" value="1"/>
</dbReference>
<keyword evidence="5" id="KW-0812">Transmembrane</keyword>
<feature type="transmembrane region" description="Helical" evidence="5">
    <location>
        <begin position="100"/>
        <end position="121"/>
    </location>
</feature>
<dbReference type="SMART" id="SM00220">
    <property type="entry name" value="S_TKc"/>
    <property type="match status" value="1"/>
</dbReference>
<dbReference type="SUPFAM" id="SSF56112">
    <property type="entry name" value="Protein kinase-like (PK-like)"/>
    <property type="match status" value="1"/>
</dbReference>
<dbReference type="EMBL" id="CAUYUJ010016628">
    <property type="protein sequence ID" value="CAK0867301.1"/>
    <property type="molecule type" value="Genomic_DNA"/>
</dbReference>
<feature type="transmembrane region" description="Helical" evidence="5">
    <location>
        <begin position="221"/>
        <end position="238"/>
    </location>
</feature>
<dbReference type="PANTHER" id="PTHR44329">
    <property type="entry name" value="SERINE/THREONINE-PROTEIN KINASE TNNI3K-RELATED"/>
    <property type="match status" value="1"/>
</dbReference>
<dbReference type="PROSITE" id="PS00108">
    <property type="entry name" value="PROTEIN_KINASE_ST"/>
    <property type="match status" value="1"/>
</dbReference>
<comment type="caution">
    <text evidence="7">The sequence shown here is derived from an EMBL/GenBank/DDBJ whole genome shotgun (WGS) entry which is preliminary data.</text>
</comment>
<keyword evidence="1 3" id="KW-0547">Nucleotide-binding</keyword>
<evidence type="ECO:0000313" key="8">
    <source>
        <dbReference type="Proteomes" id="UP001189429"/>
    </source>
</evidence>
<proteinExistence type="predicted"/>
<dbReference type="InterPro" id="IPR000719">
    <property type="entry name" value="Prot_kinase_dom"/>
</dbReference>
<dbReference type="InterPro" id="IPR017441">
    <property type="entry name" value="Protein_kinase_ATP_BS"/>
</dbReference>
<evidence type="ECO:0000313" key="7">
    <source>
        <dbReference type="EMBL" id="CAK0867301.1"/>
    </source>
</evidence>
<keyword evidence="2 3" id="KW-0067">ATP-binding</keyword>
<keyword evidence="8" id="KW-1185">Reference proteome</keyword>
<keyword evidence="5" id="KW-0472">Membrane</keyword>
<evidence type="ECO:0000256" key="2">
    <source>
        <dbReference type="ARBA" id="ARBA00022840"/>
    </source>
</evidence>
<dbReference type="PROSITE" id="PS50011">
    <property type="entry name" value="PROTEIN_KINASE_DOM"/>
    <property type="match status" value="1"/>
</dbReference>